<evidence type="ECO:0000256" key="4">
    <source>
        <dbReference type="ARBA" id="ARBA00022989"/>
    </source>
</evidence>
<evidence type="ECO:0000256" key="6">
    <source>
        <dbReference type="ARBA" id="ARBA00023239"/>
    </source>
</evidence>
<feature type="chain" id="PRO_5022968777" description="Guanylate cyclase domain-containing protein" evidence="9">
    <location>
        <begin position="20"/>
        <end position="1030"/>
    </location>
</feature>
<feature type="signal peptide" evidence="9">
    <location>
        <begin position="1"/>
        <end position="19"/>
    </location>
</feature>
<feature type="transmembrane region" description="Helical" evidence="8">
    <location>
        <begin position="769"/>
        <end position="787"/>
    </location>
</feature>
<dbReference type="Gene3D" id="3.30.70.1230">
    <property type="entry name" value="Nucleotide cyclase"/>
    <property type="match status" value="1"/>
</dbReference>
<dbReference type="InterPro" id="IPR015943">
    <property type="entry name" value="WD40/YVTN_repeat-like_dom_sf"/>
</dbReference>
<evidence type="ECO:0000256" key="7">
    <source>
        <dbReference type="RuleBase" id="RU000405"/>
    </source>
</evidence>
<keyword evidence="12" id="KW-1185">Reference proteome</keyword>
<dbReference type="GO" id="GO:0016020">
    <property type="term" value="C:membrane"/>
    <property type="evidence" value="ECO:0007669"/>
    <property type="project" value="UniProtKB-SubCell"/>
</dbReference>
<evidence type="ECO:0000313" key="12">
    <source>
        <dbReference type="Proteomes" id="UP000321580"/>
    </source>
</evidence>
<evidence type="ECO:0000256" key="1">
    <source>
        <dbReference type="ARBA" id="ARBA00004370"/>
    </source>
</evidence>
<dbReference type="Pfam" id="PF00211">
    <property type="entry name" value="Guanylate_cyc"/>
    <property type="match status" value="1"/>
</dbReference>
<dbReference type="InterPro" id="IPR011123">
    <property type="entry name" value="Y_Y_Y"/>
</dbReference>
<evidence type="ECO:0000256" key="8">
    <source>
        <dbReference type="SAM" id="Phobius"/>
    </source>
</evidence>
<dbReference type="InterPro" id="IPR001054">
    <property type="entry name" value="A/G_cyclase"/>
</dbReference>
<keyword evidence="2 8" id="KW-0812">Transmembrane</keyword>
<accession>A0A5C6RMX1</accession>
<protein>
    <recommendedName>
        <fullName evidence="10">Guanylate cyclase domain-containing protein</fullName>
    </recommendedName>
</protein>
<dbReference type="PROSITE" id="PS00452">
    <property type="entry name" value="GUANYLATE_CYCLASE_1"/>
    <property type="match status" value="1"/>
</dbReference>
<dbReference type="RefSeq" id="WP_147167346.1">
    <property type="nucleotide sequence ID" value="NZ_VOOR01000017.1"/>
</dbReference>
<dbReference type="AlphaFoldDB" id="A0A5C6RMX1"/>
<dbReference type="Gene3D" id="6.10.250.780">
    <property type="match status" value="1"/>
</dbReference>
<dbReference type="SUPFAM" id="SSF63829">
    <property type="entry name" value="Calcium-dependent phosphotriesterase"/>
    <property type="match status" value="1"/>
</dbReference>
<keyword evidence="6 7" id="KW-0456">Lyase</keyword>
<dbReference type="SUPFAM" id="SSF50969">
    <property type="entry name" value="YVTN repeat-like/Quinoprotein amine dehydrogenase"/>
    <property type="match status" value="1"/>
</dbReference>
<dbReference type="InterPro" id="IPR050401">
    <property type="entry name" value="Cyclic_nucleotide_synthase"/>
</dbReference>
<dbReference type="OrthoDB" id="358279at2"/>
<feature type="domain" description="Guanylate cyclase" evidence="10">
    <location>
        <begin position="850"/>
        <end position="981"/>
    </location>
</feature>
<evidence type="ECO:0000256" key="9">
    <source>
        <dbReference type="SAM" id="SignalP"/>
    </source>
</evidence>
<comment type="similarity">
    <text evidence="7">Belongs to the adenylyl cyclase class-4/guanylyl cyclase family.</text>
</comment>
<dbReference type="GO" id="GO:0035556">
    <property type="term" value="P:intracellular signal transduction"/>
    <property type="evidence" value="ECO:0007669"/>
    <property type="project" value="InterPro"/>
</dbReference>
<dbReference type="SMART" id="SM00044">
    <property type="entry name" value="CYCc"/>
    <property type="match status" value="1"/>
</dbReference>
<sequence length="1030" mass="116010">MKRLWCFLLSFGLPVLVFAQGNVQVKVYDFEDGLSHRVVSKIGQDSQGYIWMATINGLNRFDGYEFMTYAPQEKAAYLPQASFTDLLIGDADFWLASPNYLTRFEPGTHTVASFKIKAGDVQARQALVPHNLTPGPGGQLWAAAYDEQSARSSLLLIQPDGRFETVMELEGQNIGRPMAQIGPALFLGASSHELLKISAAGALLQRYPLPGDKQSPISQLYALGQTLYILCVNGELYTFTEKNGFELHPASIRAEAAKALYVEQDGSLWIGGRGLLLYYDATRGTVSNYAPAVREITKNTATYQQIFRDRSGTIWIASDFGAIRLVQAERLFSHYLSDGSEYCSNIYCSIRGITEDQSGQVYFSYYNSIHVLNPNTDGLRPLFPVNNFFNFPFGLTYHEGALYTGNGKRIDLSTLEVRDILELPDKDLGHVVPDRDGTLWMGYLHNLYQYDPGRDALTRYDGPSGQWDTLDGNISYLHLSPNPEILWVGTLNNGLHKMSKADGREAHFHTGSENGMALRHDQVNVVYEDPAGRVWAGTGAGLHCIFPEGDSMRVYTTAEGLPNDFINGILPEGDSSLWISTNNGLSRFSLNTGTFQNYFMEDGLSANEFNRISFFKSRAGRLYFGGLNGLNAFFPGPAFLEQRVEHLDIPLLFTQFSKYDAAKDTLVLQRHGLNPDMAIELSPWDRIFTFNFALADYHQPQDNIFSYLLEGYDEDWSPPGPGTMVRYNNIPAGTYTFRVRAKAGRAEQHWNSQELAIPIVIHEAFYRTWWFWLACGAVVIMATYLIMQYRVARAQQQQKELERLVEARTRELALEKQKSEELLLNILPAETAEELKEFGFAKAKRHELVTVMFSDFKGFSRISEQMDPEDLVAEIDHCFRGFDEIIERFGLEKIKTVGDAYLCVGGIRDNDGDEAVRVTLAAMEIQRFMEELRKDRLREGKPFFEARIGIHTGPVVAGIVGIKKFAYDIWGDTVNLAARMETSGEAGKVNISGETFALVRSHFRCEYHGQYTETRGENISMYFVKEYTGD</sequence>
<evidence type="ECO:0000256" key="2">
    <source>
        <dbReference type="ARBA" id="ARBA00022692"/>
    </source>
</evidence>
<evidence type="ECO:0000313" key="11">
    <source>
        <dbReference type="EMBL" id="TXB63279.1"/>
    </source>
</evidence>
<evidence type="ECO:0000259" key="10">
    <source>
        <dbReference type="PROSITE" id="PS50125"/>
    </source>
</evidence>
<dbReference type="Pfam" id="PF07495">
    <property type="entry name" value="Y_Y_Y"/>
    <property type="match status" value="1"/>
</dbReference>
<dbReference type="PANTHER" id="PTHR11920:SF335">
    <property type="entry name" value="GUANYLATE CYCLASE"/>
    <property type="match status" value="1"/>
</dbReference>
<dbReference type="InterPro" id="IPR018297">
    <property type="entry name" value="A/G_cyclase_CS"/>
</dbReference>
<keyword evidence="4 8" id="KW-1133">Transmembrane helix</keyword>
<dbReference type="Gene3D" id="2.60.40.10">
    <property type="entry name" value="Immunoglobulins"/>
    <property type="match status" value="1"/>
</dbReference>
<dbReference type="CDD" id="cd07302">
    <property type="entry name" value="CHD"/>
    <property type="match status" value="1"/>
</dbReference>
<keyword evidence="9" id="KW-0732">Signal</keyword>
<evidence type="ECO:0000256" key="3">
    <source>
        <dbReference type="ARBA" id="ARBA00022741"/>
    </source>
</evidence>
<comment type="caution">
    <text evidence="11">The sequence shown here is derived from an EMBL/GenBank/DDBJ whole genome shotgun (WGS) entry which is preliminary data.</text>
</comment>
<dbReference type="GO" id="GO:0009190">
    <property type="term" value="P:cyclic nucleotide biosynthetic process"/>
    <property type="evidence" value="ECO:0007669"/>
    <property type="project" value="InterPro"/>
</dbReference>
<reference evidence="11 12" key="1">
    <citation type="submission" date="2019-08" db="EMBL/GenBank/DDBJ databases">
        <title>Genome of Phaeodactylibacter luteus.</title>
        <authorList>
            <person name="Bowman J.P."/>
        </authorList>
    </citation>
    <scope>NUCLEOTIDE SEQUENCE [LARGE SCALE GENOMIC DNA]</scope>
    <source>
        <strain evidence="11 12">KCTC 42180</strain>
    </source>
</reference>
<proteinExistence type="inferred from homology"/>
<dbReference type="PROSITE" id="PS50125">
    <property type="entry name" value="GUANYLATE_CYCLASE_2"/>
    <property type="match status" value="1"/>
</dbReference>
<evidence type="ECO:0000256" key="5">
    <source>
        <dbReference type="ARBA" id="ARBA00023136"/>
    </source>
</evidence>
<gene>
    <name evidence="11" type="ORF">FRY97_09875</name>
</gene>
<keyword evidence="5 8" id="KW-0472">Membrane</keyword>
<dbReference type="InterPro" id="IPR013783">
    <property type="entry name" value="Ig-like_fold"/>
</dbReference>
<dbReference type="InterPro" id="IPR029787">
    <property type="entry name" value="Nucleotide_cyclase"/>
</dbReference>
<dbReference type="GO" id="GO:0000166">
    <property type="term" value="F:nucleotide binding"/>
    <property type="evidence" value="ECO:0007669"/>
    <property type="project" value="UniProtKB-KW"/>
</dbReference>
<dbReference type="Gene3D" id="2.130.10.10">
    <property type="entry name" value="YVTN repeat-like/Quinoprotein amine dehydrogenase"/>
    <property type="match status" value="3"/>
</dbReference>
<dbReference type="SUPFAM" id="SSF55073">
    <property type="entry name" value="Nucleotide cyclase"/>
    <property type="match status" value="1"/>
</dbReference>
<dbReference type="PANTHER" id="PTHR11920">
    <property type="entry name" value="GUANYLYL CYCLASE"/>
    <property type="match status" value="1"/>
</dbReference>
<keyword evidence="3" id="KW-0547">Nucleotide-binding</keyword>
<dbReference type="InterPro" id="IPR011044">
    <property type="entry name" value="Quino_amine_DH_bsu"/>
</dbReference>
<name>A0A5C6RMX1_9BACT</name>
<dbReference type="EMBL" id="VOOR01000017">
    <property type="protein sequence ID" value="TXB63279.1"/>
    <property type="molecule type" value="Genomic_DNA"/>
</dbReference>
<dbReference type="Proteomes" id="UP000321580">
    <property type="component" value="Unassembled WGS sequence"/>
</dbReference>
<organism evidence="11 12">
    <name type="scientific">Phaeodactylibacter luteus</name>
    <dbReference type="NCBI Taxonomy" id="1564516"/>
    <lineage>
        <taxon>Bacteria</taxon>
        <taxon>Pseudomonadati</taxon>
        <taxon>Bacteroidota</taxon>
        <taxon>Saprospiria</taxon>
        <taxon>Saprospirales</taxon>
        <taxon>Haliscomenobacteraceae</taxon>
        <taxon>Phaeodactylibacter</taxon>
    </lineage>
</organism>
<comment type="subcellular location">
    <subcellularLocation>
        <location evidence="1">Membrane</location>
    </subcellularLocation>
</comment>
<dbReference type="GO" id="GO:0004016">
    <property type="term" value="F:adenylate cyclase activity"/>
    <property type="evidence" value="ECO:0007669"/>
    <property type="project" value="UniProtKB-ARBA"/>
</dbReference>